<evidence type="ECO:0000313" key="4">
    <source>
        <dbReference type="Proteomes" id="UP000008783"/>
    </source>
</evidence>
<feature type="signal peptide" evidence="2">
    <location>
        <begin position="1"/>
        <end position="21"/>
    </location>
</feature>
<dbReference type="EMBL" id="DS178299">
    <property type="protein sequence ID" value="EFP86338.2"/>
    <property type="molecule type" value="Genomic_DNA"/>
</dbReference>
<reference evidence="4" key="2">
    <citation type="journal article" date="2011" name="Proc. Natl. Acad. Sci. U.S.A.">
        <title>Obligate biotrophy features unraveled by the genomic analysis of rust fungi.</title>
        <authorList>
            <person name="Duplessis S."/>
            <person name="Cuomo C.A."/>
            <person name="Lin Y.-C."/>
            <person name="Aerts A."/>
            <person name="Tisserant E."/>
            <person name="Veneault-Fourrey C."/>
            <person name="Joly D.L."/>
            <person name="Hacquard S."/>
            <person name="Amselem J."/>
            <person name="Cantarel B.L."/>
            <person name="Chiu R."/>
            <person name="Coutinho P.M."/>
            <person name="Feau N."/>
            <person name="Field M."/>
            <person name="Frey P."/>
            <person name="Gelhaye E."/>
            <person name="Goldberg J."/>
            <person name="Grabherr M.G."/>
            <person name="Kodira C.D."/>
            <person name="Kohler A."/>
            <person name="Kuees U."/>
            <person name="Lindquist E.A."/>
            <person name="Lucas S.M."/>
            <person name="Mago R."/>
            <person name="Mauceli E."/>
            <person name="Morin E."/>
            <person name="Murat C."/>
            <person name="Pangilinan J.L."/>
            <person name="Park R."/>
            <person name="Pearson M."/>
            <person name="Quesneville H."/>
            <person name="Rouhier N."/>
            <person name="Sakthikumar S."/>
            <person name="Salamov A.A."/>
            <person name="Schmutz J."/>
            <person name="Selles B."/>
            <person name="Shapiro H."/>
            <person name="Tanguay P."/>
            <person name="Tuskan G.A."/>
            <person name="Henrissat B."/>
            <person name="Van de Peer Y."/>
            <person name="Rouze P."/>
            <person name="Ellis J.G."/>
            <person name="Dodds P.N."/>
            <person name="Schein J.E."/>
            <person name="Zhong S."/>
            <person name="Hamelin R.C."/>
            <person name="Grigoriev I.V."/>
            <person name="Szabo L.J."/>
            <person name="Martin F."/>
        </authorList>
    </citation>
    <scope>NUCLEOTIDE SEQUENCE [LARGE SCALE GENOMIC DNA]</scope>
    <source>
        <strain evidence="4">CRL 75-36-700-3 / race SCCL</strain>
    </source>
</reference>
<dbReference type="AlphaFoldDB" id="E3KPV3"/>
<evidence type="ECO:0000313" key="3">
    <source>
        <dbReference type="EMBL" id="EFP86338.2"/>
    </source>
</evidence>
<organism evidence="3 4">
    <name type="scientific">Puccinia graminis f. sp. tritici (strain CRL 75-36-700-3 / race SCCL)</name>
    <name type="common">Black stem rust fungus</name>
    <dbReference type="NCBI Taxonomy" id="418459"/>
    <lineage>
        <taxon>Eukaryota</taxon>
        <taxon>Fungi</taxon>
        <taxon>Dikarya</taxon>
        <taxon>Basidiomycota</taxon>
        <taxon>Pucciniomycotina</taxon>
        <taxon>Pucciniomycetes</taxon>
        <taxon>Pucciniales</taxon>
        <taxon>Pucciniaceae</taxon>
        <taxon>Puccinia</taxon>
    </lineage>
</organism>
<dbReference type="GeneID" id="10540352"/>
<dbReference type="RefSeq" id="XP_003330757.2">
    <property type="nucleotide sequence ID" value="XM_003330709.2"/>
</dbReference>
<dbReference type="KEGG" id="pgr:PGTG_12294"/>
<evidence type="ECO:0008006" key="5">
    <source>
        <dbReference type="Google" id="ProtNLM"/>
    </source>
</evidence>
<keyword evidence="4" id="KW-1185">Reference proteome</keyword>
<proteinExistence type="predicted"/>
<feature type="compositionally biased region" description="Basic residues" evidence="1">
    <location>
        <begin position="54"/>
        <end position="65"/>
    </location>
</feature>
<reference key="1">
    <citation type="submission" date="2007-01" db="EMBL/GenBank/DDBJ databases">
        <title>The Genome Sequence of Puccinia graminis f. sp. tritici Strain CRL 75-36-700-3.</title>
        <authorList>
            <consortium name="The Broad Institute Genome Sequencing Platform"/>
            <person name="Birren B."/>
            <person name="Lander E."/>
            <person name="Galagan J."/>
            <person name="Nusbaum C."/>
            <person name="Devon K."/>
            <person name="Cuomo C."/>
            <person name="Jaffe D."/>
            <person name="Butler J."/>
            <person name="Alvarez P."/>
            <person name="Gnerre S."/>
            <person name="Grabherr M."/>
            <person name="Mauceli E."/>
            <person name="Brockman W."/>
            <person name="Young S."/>
            <person name="LaButti K."/>
            <person name="Sykes S."/>
            <person name="DeCaprio D."/>
            <person name="Crawford M."/>
            <person name="Koehrsen M."/>
            <person name="Engels R."/>
            <person name="Montgomery P."/>
            <person name="Pearson M."/>
            <person name="Howarth C."/>
            <person name="Larson L."/>
            <person name="White J."/>
            <person name="Zeng Q."/>
            <person name="Kodira C."/>
            <person name="Yandava C."/>
            <person name="Alvarado L."/>
            <person name="O'Leary S."/>
            <person name="Szabo L."/>
            <person name="Dean R."/>
            <person name="Schein J."/>
        </authorList>
    </citation>
    <scope>NUCLEOTIDE SEQUENCE</scope>
    <source>
        <strain>CRL 75-36-700-3</strain>
    </source>
</reference>
<dbReference type="InParanoid" id="E3KPV3"/>
<name>E3KPV3_PUCGT</name>
<feature type="chain" id="PRO_5003172131" description="Secreted protein" evidence="2">
    <location>
        <begin position="22"/>
        <end position="92"/>
    </location>
</feature>
<dbReference type="HOGENOM" id="CLU_2414366_0_0_1"/>
<dbReference type="Proteomes" id="UP000008783">
    <property type="component" value="Unassembled WGS sequence"/>
</dbReference>
<sequence>MQGSLFFCFLAFMTLSHQGLSMPTLADPAVKRFSHIGQNKLLDVSSGCLSWGGKKTKKQPPRRGHGTGGGHRRGPDPLMVTVASSGGGCCAP</sequence>
<keyword evidence="2" id="KW-0732">Signal</keyword>
<evidence type="ECO:0000256" key="2">
    <source>
        <dbReference type="SAM" id="SignalP"/>
    </source>
</evidence>
<feature type="region of interest" description="Disordered" evidence="1">
    <location>
        <begin position="51"/>
        <end position="78"/>
    </location>
</feature>
<evidence type="ECO:0000256" key="1">
    <source>
        <dbReference type="SAM" id="MobiDB-lite"/>
    </source>
</evidence>
<protein>
    <recommendedName>
        <fullName evidence="5">Secreted protein</fullName>
    </recommendedName>
</protein>
<gene>
    <name evidence="3" type="ORF">PGTG_12294</name>
</gene>
<dbReference type="VEuPathDB" id="FungiDB:PGTG_12294"/>
<accession>E3KPV3</accession>